<dbReference type="EMBL" id="HE575324">
    <property type="protein sequence ID" value="CCC94691.1"/>
    <property type="molecule type" value="Genomic_DNA"/>
</dbReference>
<organism evidence="1">
    <name type="scientific">Trypanosoma congolense (strain IL3000)</name>
    <dbReference type="NCBI Taxonomy" id="1068625"/>
    <lineage>
        <taxon>Eukaryota</taxon>
        <taxon>Discoba</taxon>
        <taxon>Euglenozoa</taxon>
        <taxon>Kinetoplastea</taxon>
        <taxon>Metakinetoplastina</taxon>
        <taxon>Trypanosomatida</taxon>
        <taxon>Trypanosomatidae</taxon>
        <taxon>Trypanosoma</taxon>
        <taxon>Nannomonas</taxon>
    </lineage>
</organism>
<protein>
    <submittedName>
        <fullName evidence="1">Uncharacterized protein</fullName>
    </submittedName>
</protein>
<proteinExistence type="predicted"/>
<sequence>MKSITIIITLDQCAQLLAHNVEHSRGIVETGTTGRFEQSSSHDTTLTDFLKGKSIVHSPVLVNIESFHTKLHLQSIRHAKGSKRTCKNVTTHQRESGSPT</sequence>
<accession>G0UZ72</accession>
<name>G0UZ72_TRYCI</name>
<evidence type="ECO:0000313" key="1">
    <source>
        <dbReference type="EMBL" id="CCC94691.1"/>
    </source>
</evidence>
<gene>
    <name evidence="1" type="ORF">TCIL3000_11_720</name>
</gene>
<dbReference type="AlphaFoldDB" id="G0UZ72"/>
<reference evidence="1" key="1">
    <citation type="journal article" date="2012" name="Proc. Natl. Acad. Sci. U.S.A.">
        <title>Antigenic diversity is generated by distinct evolutionary mechanisms in African trypanosome species.</title>
        <authorList>
            <person name="Jackson A.P."/>
            <person name="Berry A."/>
            <person name="Aslett M."/>
            <person name="Allison H.C."/>
            <person name="Burton P."/>
            <person name="Vavrova-Anderson J."/>
            <person name="Brown R."/>
            <person name="Browne H."/>
            <person name="Corton N."/>
            <person name="Hauser H."/>
            <person name="Gamble J."/>
            <person name="Gilderthorp R."/>
            <person name="Marcello L."/>
            <person name="McQuillan J."/>
            <person name="Otto T.D."/>
            <person name="Quail M.A."/>
            <person name="Sanders M.J."/>
            <person name="van Tonder A."/>
            <person name="Ginger M.L."/>
            <person name="Field M.C."/>
            <person name="Barry J.D."/>
            <person name="Hertz-Fowler C."/>
            <person name="Berriman M."/>
        </authorList>
    </citation>
    <scope>NUCLEOTIDE SEQUENCE</scope>
    <source>
        <strain evidence="1">IL3000</strain>
    </source>
</reference>